<dbReference type="AlphaFoldDB" id="B0DD31"/>
<reference evidence="1 2" key="1">
    <citation type="journal article" date="2008" name="Nature">
        <title>The genome of Laccaria bicolor provides insights into mycorrhizal symbiosis.</title>
        <authorList>
            <person name="Martin F."/>
            <person name="Aerts A."/>
            <person name="Ahren D."/>
            <person name="Brun A."/>
            <person name="Danchin E.G.J."/>
            <person name="Duchaussoy F."/>
            <person name="Gibon J."/>
            <person name="Kohler A."/>
            <person name="Lindquist E."/>
            <person name="Pereda V."/>
            <person name="Salamov A."/>
            <person name="Shapiro H.J."/>
            <person name="Wuyts J."/>
            <person name="Blaudez D."/>
            <person name="Buee M."/>
            <person name="Brokstein P."/>
            <person name="Canbaeck B."/>
            <person name="Cohen D."/>
            <person name="Courty P.E."/>
            <person name="Coutinho P.M."/>
            <person name="Delaruelle C."/>
            <person name="Detter J.C."/>
            <person name="Deveau A."/>
            <person name="DiFazio S."/>
            <person name="Duplessis S."/>
            <person name="Fraissinet-Tachet L."/>
            <person name="Lucic E."/>
            <person name="Frey-Klett P."/>
            <person name="Fourrey C."/>
            <person name="Feussner I."/>
            <person name="Gay G."/>
            <person name="Grimwood J."/>
            <person name="Hoegger P.J."/>
            <person name="Jain P."/>
            <person name="Kilaru S."/>
            <person name="Labbe J."/>
            <person name="Lin Y.C."/>
            <person name="Legue V."/>
            <person name="Le Tacon F."/>
            <person name="Marmeisse R."/>
            <person name="Melayah D."/>
            <person name="Montanini B."/>
            <person name="Muratet M."/>
            <person name="Nehls U."/>
            <person name="Niculita-Hirzel H."/>
            <person name="Oudot-Le Secq M.P."/>
            <person name="Peter M."/>
            <person name="Quesneville H."/>
            <person name="Rajashekar B."/>
            <person name="Reich M."/>
            <person name="Rouhier N."/>
            <person name="Schmutz J."/>
            <person name="Yin T."/>
            <person name="Chalot M."/>
            <person name="Henrissat B."/>
            <person name="Kuees U."/>
            <person name="Lucas S."/>
            <person name="Van de Peer Y."/>
            <person name="Podila G.K."/>
            <person name="Polle A."/>
            <person name="Pukkila P.J."/>
            <person name="Richardson P.M."/>
            <person name="Rouze P."/>
            <person name="Sanders I.R."/>
            <person name="Stajich J.E."/>
            <person name="Tunlid A."/>
            <person name="Tuskan G."/>
            <person name="Grigoriev I.V."/>
        </authorList>
    </citation>
    <scope>NUCLEOTIDE SEQUENCE [LARGE SCALE GENOMIC DNA]</scope>
    <source>
        <strain evidence="2">S238N-H82 / ATCC MYA-4686</strain>
    </source>
</reference>
<dbReference type="Proteomes" id="UP000001194">
    <property type="component" value="Unassembled WGS sequence"/>
</dbReference>
<dbReference type="RefSeq" id="XP_001881791.1">
    <property type="nucleotide sequence ID" value="XM_001881756.1"/>
</dbReference>
<evidence type="ECO:0000313" key="1">
    <source>
        <dbReference type="EMBL" id="EDR07399.1"/>
    </source>
</evidence>
<evidence type="ECO:0000313" key="2">
    <source>
        <dbReference type="Proteomes" id="UP000001194"/>
    </source>
</evidence>
<dbReference type="HOGENOM" id="CLU_637890_0_0_1"/>
<name>B0DD31_LACBS</name>
<proteinExistence type="predicted"/>
<dbReference type="EMBL" id="DS547104">
    <property type="protein sequence ID" value="EDR07399.1"/>
    <property type="molecule type" value="Genomic_DNA"/>
</dbReference>
<keyword evidence="2" id="KW-1185">Reference proteome</keyword>
<protein>
    <submittedName>
        <fullName evidence="1">Predicted protein</fullName>
    </submittedName>
</protein>
<organism evidence="2">
    <name type="scientific">Laccaria bicolor (strain S238N-H82 / ATCC MYA-4686)</name>
    <name type="common">Bicoloured deceiver</name>
    <name type="synonym">Laccaria laccata var. bicolor</name>
    <dbReference type="NCBI Taxonomy" id="486041"/>
    <lineage>
        <taxon>Eukaryota</taxon>
        <taxon>Fungi</taxon>
        <taxon>Dikarya</taxon>
        <taxon>Basidiomycota</taxon>
        <taxon>Agaricomycotina</taxon>
        <taxon>Agaricomycetes</taxon>
        <taxon>Agaricomycetidae</taxon>
        <taxon>Agaricales</taxon>
        <taxon>Agaricineae</taxon>
        <taxon>Hydnangiaceae</taxon>
        <taxon>Laccaria</taxon>
    </lineage>
</organism>
<sequence length="430" mass="46424">MAVPTGTYTIQDVNGNFATSPLILGQPIQFNPPTGAQNQNWLVATINGVSTIRSAALPDFAWVEEPSLAGATVSVNQGAAVDGNQGAIRTVNDPQANNVLAVPLFITIHTNFRTFRGLFSSNLVLQLNSLSPKLSELNKIKLLEQHSKSGLEKTPSLHGVRTVATTESEHVIHFLLPFSLLYHQRAGHLDAVVPRDPLILIPSRQPLRQLHDFPPLVTHPKRSFMATRHDINGPCSCGKCGGQLQVKVTKGGNFPGHYYIHCIPCAYHFIFPKADVPQSVFVSPPHFAQAPQASECPLDPILRAVSLDQASQGAQTPAIPSSSAPALFDVEEKRQYEAAIAASLQHAATDLYPLTIDEDQQQYAVAIAMSLGLCDPPLYQASTSTQPPPLPGSIFTAGAGPSRAIPPMKLHPPTTVPYCLPNIKRHMNED</sequence>
<dbReference type="InParanoid" id="B0DD31"/>
<accession>B0DD31</accession>
<dbReference type="GeneID" id="6077569"/>
<dbReference type="KEGG" id="lbc:LACBIDRAFT_327878"/>
<dbReference type="OrthoDB" id="3070840at2759"/>
<gene>
    <name evidence="1" type="ORF">LACBIDRAFT_327878</name>
</gene>